<dbReference type="Proteomes" id="UP000054623">
    <property type="component" value="Unassembled WGS sequence"/>
</dbReference>
<dbReference type="GO" id="GO:0000967">
    <property type="term" value="P:rRNA 5'-end processing"/>
    <property type="evidence" value="ECO:0007669"/>
    <property type="project" value="UniProtKB-UniRule"/>
</dbReference>
<dbReference type="InterPro" id="IPR006641">
    <property type="entry name" value="YqgF/RNaseH-like_dom"/>
</dbReference>
<evidence type="ECO:0000256" key="2">
    <source>
        <dbReference type="ARBA" id="ARBA00022517"/>
    </source>
</evidence>
<organism evidence="7">
    <name type="scientific">Desulfitobacterium hafniense</name>
    <name type="common">Desulfitobacterium frappieri</name>
    <dbReference type="NCBI Taxonomy" id="49338"/>
    <lineage>
        <taxon>Bacteria</taxon>
        <taxon>Bacillati</taxon>
        <taxon>Bacillota</taxon>
        <taxon>Clostridia</taxon>
        <taxon>Eubacteriales</taxon>
        <taxon>Desulfitobacteriaceae</taxon>
        <taxon>Desulfitobacterium</taxon>
    </lineage>
</organism>
<dbReference type="InterPro" id="IPR037027">
    <property type="entry name" value="YqgF/RNaseH-like_dom_sf"/>
</dbReference>
<dbReference type="CDD" id="cd16964">
    <property type="entry name" value="YqgF"/>
    <property type="match status" value="1"/>
</dbReference>
<feature type="domain" description="YqgF/RNase H-like" evidence="6">
    <location>
        <begin position="1"/>
        <end position="99"/>
    </location>
</feature>
<dbReference type="EC" id="3.1.-.-" evidence="5"/>
<keyword evidence="1 5" id="KW-0963">Cytoplasm</keyword>
<reference evidence="8 9" key="2">
    <citation type="submission" date="2015-12" db="EMBL/GenBank/DDBJ databases">
        <title>Draft Genome Sequence of Desulfitobacterium hafniense Strain DH, a Sulfate-reducing Bacterium Isolated from Paddy Soils.</title>
        <authorList>
            <person name="Bao P."/>
            <person name="Zhang X."/>
            <person name="Li G."/>
        </authorList>
    </citation>
    <scope>NUCLEOTIDE SEQUENCE [LARGE SCALE GENOMIC DNA]</scope>
    <source>
        <strain evidence="8 9">DH</strain>
    </source>
</reference>
<dbReference type="RefSeq" id="WP_005810863.1">
    <property type="nucleotide sequence ID" value="NZ_CABKQQ010000029.1"/>
</dbReference>
<keyword evidence="3 5" id="KW-0540">Nuclease</keyword>
<dbReference type="Pfam" id="PF03652">
    <property type="entry name" value="RuvX"/>
    <property type="match status" value="1"/>
</dbReference>
<dbReference type="InterPro" id="IPR012337">
    <property type="entry name" value="RNaseH-like_sf"/>
</dbReference>
<comment type="subcellular location">
    <subcellularLocation>
        <location evidence="5">Cytoplasm</location>
    </subcellularLocation>
</comment>
<evidence type="ECO:0000256" key="1">
    <source>
        <dbReference type="ARBA" id="ARBA00022490"/>
    </source>
</evidence>
<dbReference type="PANTHER" id="PTHR33317">
    <property type="entry name" value="POLYNUCLEOTIDYL TRANSFERASE, RIBONUCLEASE H-LIKE SUPERFAMILY PROTEIN"/>
    <property type="match status" value="1"/>
</dbReference>
<reference evidence="7" key="1">
    <citation type="submission" date="2014-07" db="EMBL/GenBank/DDBJ databases">
        <authorList>
            <person name="Hornung V.Bastian."/>
        </authorList>
    </citation>
    <scope>NUCLEOTIDE SEQUENCE</scope>
    <source>
        <strain evidence="7">PCE-S</strain>
    </source>
</reference>
<comment type="function">
    <text evidence="5">Could be a nuclease involved in processing of the 5'-end of pre-16S rRNA.</text>
</comment>
<dbReference type="InterPro" id="IPR005227">
    <property type="entry name" value="YqgF"/>
</dbReference>
<evidence type="ECO:0000313" key="9">
    <source>
        <dbReference type="Proteomes" id="UP000054623"/>
    </source>
</evidence>
<keyword evidence="4 5" id="KW-0378">Hydrolase</keyword>
<sequence length="142" mass="16075">MRIMGLDFGERTIGVAVSDAMLLTAQGVKTIRRSPKELEELKTMLQDYEVDHIVLGYPKNMNGTLGPRAQATEEFAQILKEEFGLPVTLWDERLSTMGAQRSLLEADVSRAKRKQVIDKMAAVFILQGYLDYIRQKNGQNKE</sequence>
<dbReference type="PANTHER" id="PTHR33317:SF4">
    <property type="entry name" value="POLYNUCLEOTIDYL TRANSFERASE, RIBONUCLEASE H-LIKE SUPERFAMILY PROTEIN"/>
    <property type="match status" value="1"/>
</dbReference>
<evidence type="ECO:0000256" key="5">
    <source>
        <dbReference type="HAMAP-Rule" id="MF_00651"/>
    </source>
</evidence>
<dbReference type="SUPFAM" id="SSF53098">
    <property type="entry name" value="Ribonuclease H-like"/>
    <property type="match status" value="1"/>
</dbReference>
<evidence type="ECO:0000259" key="6">
    <source>
        <dbReference type="SMART" id="SM00732"/>
    </source>
</evidence>
<accession>A0A098B0U9</accession>
<protein>
    <recommendedName>
        <fullName evidence="5">Putative pre-16S rRNA nuclease</fullName>
        <ecNumber evidence="5">3.1.-.-</ecNumber>
    </recommendedName>
</protein>
<evidence type="ECO:0000313" key="8">
    <source>
        <dbReference type="EMBL" id="KTE89752.1"/>
    </source>
</evidence>
<dbReference type="EMBL" id="LK996017">
    <property type="protein sequence ID" value="CDX02494.1"/>
    <property type="molecule type" value="Genomic_DNA"/>
</dbReference>
<evidence type="ECO:0000256" key="4">
    <source>
        <dbReference type="ARBA" id="ARBA00022801"/>
    </source>
</evidence>
<comment type="similarity">
    <text evidence="5">Belongs to the YqgF HJR family.</text>
</comment>
<dbReference type="EMBL" id="LOCK01000061">
    <property type="protein sequence ID" value="KTE89752.1"/>
    <property type="molecule type" value="Genomic_DNA"/>
</dbReference>
<dbReference type="AlphaFoldDB" id="A0A098B0U9"/>
<dbReference type="GO" id="GO:0016788">
    <property type="term" value="F:hydrolase activity, acting on ester bonds"/>
    <property type="evidence" value="ECO:0007669"/>
    <property type="project" value="UniProtKB-UniRule"/>
</dbReference>
<dbReference type="Gene3D" id="3.30.420.140">
    <property type="entry name" value="YqgF/RNase H-like domain"/>
    <property type="match status" value="1"/>
</dbReference>
<evidence type="ECO:0000313" key="7">
    <source>
        <dbReference type="EMBL" id="CDX02494.1"/>
    </source>
</evidence>
<name>A0A098B0U9_DESHA</name>
<dbReference type="PATRIC" id="fig|49338.4.peg.2798"/>
<dbReference type="OrthoDB" id="9796140at2"/>
<keyword evidence="2 5" id="KW-0690">Ribosome biogenesis</keyword>
<evidence type="ECO:0000256" key="3">
    <source>
        <dbReference type="ARBA" id="ARBA00022722"/>
    </source>
</evidence>
<proteinExistence type="inferred from homology"/>
<dbReference type="GO" id="GO:0004518">
    <property type="term" value="F:nuclease activity"/>
    <property type="evidence" value="ECO:0007669"/>
    <property type="project" value="UniProtKB-KW"/>
</dbReference>
<dbReference type="OMA" id="PMGWTAQ"/>
<dbReference type="SMR" id="A0A098B0U9"/>
<dbReference type="GO" id="GO:0005829">
    <property type="term" value="C:cytosol"/>
    <property type="evidence" value="ECO:0007669"/>
    <property type="project" value="TreeGrafter"/>
</dbReference>
<gene>
    <name evidence="8" type="ORF">AT727_10405</name>
    <name evidence="7" type="ORF">DPCES_2607</name>
</gene>
<dbReference type="NCBIfam" id="TIGR00250">
    <property type="entry name" value="RNAse_H_YqgF"/>
    <property type="match status" value="1"/>
</dbReference>
<dbReference type="HAMAP" id="MF_00651">
    <property type="entry name" value="Nuclease_YqgF"/>
    <property type="match status" value="1"/>
</dbReference>
<dbReference type="SMART" id="SM00732">
    <property type="entry name" value="YqgFc"/>
    <property type="match status" value="1"/>
</dbReference>